<evidence type="ECO:0000256" key="1">
    <source>
        <dbReference type="ARBA" id="ARBA00022598"/>
    </source>
</evidence>
<sequence length="378" mass="41168">MTSPEQKLKILLMTEAWQSALACIQSLGRRGHEIHVLVGNDPELLNAKSSWVKGVTRFPRSMKAEGDAKALLDFVEERGFDIVIPISDYDAEIAAVAREHPQLGERFVSSSSDAIAVARSRNRTVELARKLGIGVPPTEFVTRETAAKALEKLGFPAYLKASSSTGSFGVQRLSTMDQLEQALAKLPEDAEIQVQQEVTGVSHGVTGFCRHGEVLGSFAFRHAYKTNLGGAQAHLLLADEPQLHDILGKVARELDWHGGIDLDLIVSPEHGPVLLEINPRLSGTAVFALKRGVDLPAGYLPTSTSPEDLQAAPLNPNATGFINIPREMILLQAGGKKMREIALGFRRQHKCADSWFANDPGYSRALFNAVQVGWLRQG</sequence>
<dbReference type="InterPro" id="IPR011761">
    <property type="entry name" value="ATP-grasp"/>
</dbReference>
<keyword evidence="7" id="KW-1185">Reference proteome</keyword>
<dbReference type="InterPro" id="IPR011095">
    <property type="entry name" value="Dala_Dala_lig_C"/>
</dbReference>
<dbReference type="SUPFAM" id="SSF56059">
    <property type="entry name" value="Glutathione synthetase ATP-binding domain-like"/>
    <property type="match status" value="1"/>
</dbReference>
<evidence type="ECO:0000313" key="6">
    <source>
        <dbReference type="EMBL" id="TIX50311.1"/>
    </source>
</evidence>
<dbReference type="GO" id="GO:0046872">
    <property type="term" value="F:metal ion binding"/>
    <property type="evidence" value="ECO:0007669"/>
    <property type="project" value="InterPro"/>
</dbReference>
<keyword evidence="2 4" id="KW-0547">Nucleotide-binding</keyword>
<dbReference type="Pfam" id="PF07478">
    <property type="entry name" value="Dala_Dala_lig_C"/>
    <property type="match status" value="1"/>
</dbReference>
<dbReference type="Gene3D" id="3.30.1490.20">
    <property type="entry name" value="ATP-grasp fold, A domain"/>
    <property type="match status" value="1"/>
</dbReference>
<organism evidence="6 7">
    <name type="scientific">Alteraurantiacibacter aquimixticola</name>
    <dbReference type="NCBI Taxonomy" id="2489173"/>
    <lineage>
        <taxon>Bacteria</taxon>
        <taxon>Pseudomonadati</taxon>
        <taxon>Pseudomonadota</taxon>
        <taxon>Alphaproteobacteria</taxon>
        <taxon>Sphingomonadales</taxon>
        <taxon>Erythrobacteraceae</taxon>
        <taxon>Alteraurantiacibacter</taxon>
    </lineage>
</organism>
<dbReference type="Gene3D" id="3.30.470.20">
    <property type="entry name" value="ATP-grasp fold, B domain"/>
    <property type="match status" value="1"/>
</dbReference>
<dbReference type="EMBL" id="SSHH01000002">
    <property type="protein sequence ID" value="TIX50311.1"/>
    <property type="molecule type" value="Genomic_DNA"/>
</dbReference>
<keyword evidence="1" id="KW-0436">Ligase</keyword>
<accession>A0A4T3EZU7</accession>
<dbReference type="PROSITE" id="PS50975">
    <property type="entry name" value="ATP_GRASP"/>
    <property type="match status" value="1"/>
</dbReference>
<feature type="domain" description="ATP-grasp" evidence="5">
    <location>
        <begin position="125"/>
        <end position="304"/>
    </location>
</feature>
<proteinExistence type="predicted"/>
<dbReference type="GO" id="GO:0008716">
    <property type="term" value="F:D-alanine-D-alanine ligase activity"/>
    <property type="evidence" value="ECO:0007669"/>
    <property type="project" value="InterPro"/>
</dbReference>
<dbReference type="PANTHER" id="PTHR43055">
    <property type="entry name" value="FORMATE-DEPENDENT PHOSPHORIBOSYLGLYCINAMIDE FORMYLTRANSFERASE"/>
    <property type="match status" value="1"/>
</dbReference>
<keyword evidence="3 4" id="KW-0067">ATP-binding</keyword>
<evidence type="ECO:0000256" key="2">
    <source>
        <dbReference type="ARBA" id="ARBA00022741"/>
    </source>
</evidence>
<evidence type="ECO:0000259" key="5">
    <source>
        <dbReference type="PROSITE" id="PS50975"/>
    </source>
</evidence>
<evidence type="ECO:0000256" key="3">
    <source>
        <dbReference type="ARBA" id="ARBA00022840"/>
    </source>
</evidence>
<dbReference type="Proteomes" id="UP000309389">
    <property type="component" value="Unassembled WGS sequence"/>
</dbReference>
<dbReference type="OrthoDB" id="9765608at2"/>
<dbReference type="GO" id="GO:0005829">
    <property type="term" value="C:cytosol"/>
    <property type="evidence" value="ECO:0007669"/>
    <property type="project" value="TreeGrafter"/>
</dbReference>
<comment type="caution">
    <text evidence="6">The sequence shown here is derived from an EMBL/GenBank/DDBJ whole genome shotgun (WGS) entry which is preliminary data.</text>
</comment>
<reference evidence="6 7" key="1">
    <citation type="submission" date="2019-04" db="EMBL/GenBank/DDBJ databases">
        <title>Altererythrobacter aquimixticola sp. nov., isolated from sediment of junction between the ocean and a freshwater spring.</title>
        <authorList>
            <person name="Yoon J.-H."/>
        </authorList>
    </citation>
    <scope>NUCLEOTIDE SEQUENCE [LARGE SCALE GENOMIC DNA]</scope>
    <source>
        <strain evidence="6 7">SSKS-13</strain>
    </source>
</reference>
<dbReference type="AlphaFoldDB" id="A0A4T3EZU7"/>
<gene>
    <name evidence="6" type="ORF">E5222_08480</name>
</gene>
<evidence type="ECO:0000256" key="4">
    <source>
        <dbReference type="PROSITE-ProRule" id="PRU00409"/>
    </source>
</evidence>
<dbReference type="GO" id="GO:0005524">
    <property type="term" value="F:ATP binding"/>
    <property type="evidence" value="ECO:0007669"/>
    <property type="project" value="UniProtKB-UniRule"/>
</dbReference>
<name>A0A4T3EZU7_9SPHN</name>
<evidence type="ECO:0000313" key="7">
    <source>
        <dbReference type="Proteomes" id="UP000309389"/>
    </source>
</evidence>
<dbReference type="PANTHER" id="PTHR43055:SF1">
    <property type="entry name" value="FORMATE-DEPENDENT PHOSPHORIBOSYLGLYCINAMIDE FORMYLTRANSFERASE"/>
    <property type="match status" value="1"/>
</dbReference>
<dbReference type="InterPro" id="IPR013815">
    <property type="entry name" value="ATP_grasp_subdomain_1"/>
</dbReference>
<protein>
    <recommendedName>
        <fullName evidence="5">ATP-grasp domain-containing protein</fullName>
    </recommendedName>
</protein>